<accession>A0ABW3BY74</accession>
<evidence type="ECO:0000256" key="1">
    <source>
        <dbReference type="SAM" id="SignalP"/>
    </source>
</evidence>
<sequence>MWRIALAAPFSIAAATSAAQTALPVEAPADPPAESSAEDKPTEGVLPAPVAEMIRAAEPGQLDTIAALARRTQPQAMAEIDALVSEIRAVQEAEKQRRRILATQGFTNGWEGEAALGATFTTGNTDQQGASGKIDLVKQGLTWRHRLFAEADFQESDGERTRERYGASYQADHRFSPRFYTFGFVGWENDRFAGFSRRFTESAGFGWIAAERPRLRLALEGGPALRQTRFVFDELEPDADRSRNELSVRGKTNLRWTIVGDLIFTEDAGFIVGSGNDTLFANSALTTKLVGSLSTRLSFDVKHETDPPDDRVKTDTVTRASLVYKF</sequence>
<dbReference type="Pfam" id="PF04338">
    <property type="entry name" value="DUF481"/>
    <property type="match status" value="1"/>
</dbReference>
<keyword evidence="1" id="KW-0732">Signal</keyword>
<evidence type="ECO:0000313" key="2">
    <source>
        <dbReference type="EMBL" id="MFD0847004.1"/>
    </source>
</evidence>
<protein>
    <submittedName>
        <fullName evidence="2">YdiY family protein</fullName>
    </submittedName>
</protein>
<reference evidence="3" key="1">
    <citation type="journal article" date="2019" name="Int. J. Syst. Evol. Microbiol.">
        <title>The Global Catalogue of Microorganisms (GCM) 10K type strain sequencing project: providing services to taxonomists for standard genome sequencing and annotation.</title>
        <authorList>
            <consortium name="The Broad Institute Genomics Platform"/>
            <consortium name="The Broad Institute Genome Sequencing Center for Infectious Disease"/>
            <person name="Wu L."/>
            <person name="Ma J."/>
        </authorList>
    </citation>
    <scope>NUCLEOTIDE SEQUENCE [LARGE SCALE GENOMIC DNA]</scope>
    <source>
        <strain evidence="3">CCUG 52537</strain>
    </source>
</reference>
<dbReference type="InterPro" id="IPR007433">
    <property type="entry name" value="DUF481"/>
</dbReference>
<gene>
    <name evidence="2" type="ORF">ACFQ00_01580</name>
</gene>
<dbReference type="EMBL" id="JBHTIK010000001">
    <property type="protein sequence ID" value="MFD0847004.1"/>
    <property type="molecule type" value="Genomic_DNA"/>
</dbReference>
<dbReference type="Proteomes" id="UP001597124">
    <property type="component" value="Unassembled WGS sequence"/>
</dbReference>
<keyword evidence="3" id="KW-1185">Reference proteome</keyword>
<feature type="signal peptide" evidence="1">
    <location>
        <begin position="1"/>
        <end position="21"/>
    </location>
</feature>
<dbReference type="RefSeq" id="WP_381485193.1">
    <property type="nucleotide sequence ID" value="NZ_JBHTIK010000001.1"/>
</dbReference>
<feature type="chain" id="PRO_5045497228" evidence="1">
    <location>
        <begin position="22"/>
        <end position="326"/>
    </location>
</feature>
<evidence type="ECO:0000313" key="3">
    <source>
        <dbReference type="Proteomes" id="UP001597124"/>
    </source>
</evidence>
<proteinExistence type="predicted"/>
<name>A0ABW3BY74_SPHXN</name>
<organism evidence="2 3">
    <name type="scientific">Sphingosinicella xenopeptidilytica</name>
    <dbReference type="NCBI Taxonomy" id="364098"/>
    <lineage>
        <taxon>Bacteria</taxon>
        <taxon>Pseudomonadati</taxon>
        <taxon>Pseudomonadota</taxon>
        <taxon>Alphaproteobacteria</taxon>
        <taxon>Sphingomonadales</taxon>
        <taxon>Sphingosinicellaceae</taxon>
        <taxon>Sphingosinicella</taxon>
    </lineage>
</organism>
<comment type="caution">
    <text evidence="2">The sequence shown here is derived from an EMBL/GenBank/DDBJ whole genome shotgun (WGS) entry which is preliminary data.</text>
</comment>